<reference evidence="1 2" key="1">
    <citation type="submission" date="2024-08" db="EMBL/GenBank/DDBJ databases">
        <title>Mycobacterium servetensis sp. nov., a novel rapid-growing mycobacterial species recovered from a human patient in Zaragoza, Spain.</title>
        <authorList>
            <person name="Tristancho-Baro A.I."/>
            <person name="Buenestado-Serrano S."/>
            <person name="Garcia De Viedma D."/>
            <person name="Milagro-Beamonte A."/>
            <person name="Burillo N."/>
            <person name="Sanz S."/>
            <person name="Lopez-Calleja A.I."/>
            <person name="Penas-Utrilla D."/>
            <person name="Guardingo M."/>
            <person name="Garcia M.J."/>
            <person name="Vinuelas-Bayon J."/>
        </authorList>
    </citation>
    <scope>NUCLEOTIDE SEQUENCE [LARGE SCALE GENOMIC DNA]</scope>
    <source>
        <strain evidence="2">HUMS_12744610</strain>
    </source>
</reference>
<dbReference type="EMBL" id="JBGEDP010000002">
    <property type="protein sequence ID" value="MEY8018789.1"/>
    <property type="molecule type" value="Genomic_DNA"/>
</dbReference>
<accession>A0ABV4C8B3</accession>
<dbReference type="RefSeq" id="WP_369741859.1">
    <property type="nucleotide sequence ID" value="NZ_JBGEDP010000002.1"/>
</dbReference>
<gene>
    <name evidence="1" type="ORF">AB8998_29370</name>
</gene>
<protein>
    <submittedName>
        <fullName evidence="1">Uncharacterized protein</fullName>
    </submittedName>
</protein>
<evidence type="ECO:0000313" key="1">
    <source>
        <dbReference type="EMBL" id="MEY8018789.1"/>
    </source>
</evidence>
<organism evidence="1 2">
    <name type="scientific">Mycobacterium servetii</name>
    <dbReference type="NCBI Taxonomy" id="3237418"/>
    <lineage>
        <taxon>Bacteria</taxon>
        <taxon>Bacillati</taxon>
        <taxon>Actinomycetota</taxon>
        <taxon>Actinomycetes</taxon>
        <taxon>Mycobacteriales</taxon>
        <taxon>Mycobacteriaceae</taxon>
        <taxon>Mycobacterium</taxon>
    </lineage>
</organism>
<name>A0ABV4C8B3_9MYCO</name>
<keyword evidence="2" id="KW-1185">Reference proteome</keyword>
<sequence length="42" mass="4437">MPATAALTGSPRCPQILSLESKFVDSGRVDTNLFEAEGQGEL</sequence>
<evidence type="ECO:0000313" key="2">
    <source>
        <dbReference type="Proteomes" id="UP001564760"/>
    </source>
</evidence>
<comment type="caution">
    <text evidence="1">The sequence shown here is derived from an EMBL/GenBank/DDBJ whole genome shotgun (WGS) entry which is preliminary data.</text>
</comment>
<proteinExistence type="predicted"/>
<dbReference type="Proteomes" id="UP001564760">
    <property type="component" value="Unassembled WGS sequence"/>
</dbReference>